<dbReference type="RefSeq" id="YP_010110963.1">
    <property type="nucleotide sequence ID" value="NC_055876.1"/>
</dbReference>
<name>A0A7M1RWJ6_9CAUD</name>
<accession>A0A7M1RWJ6</accession>
<evidence type="ECO:0000313" key="1">
    <source>
        <dbReference type="EMBL" id="QOR58805.1"/>
    </source>
</evidence>
<evidence type="ECO:0000313" key="2">
    <source>
        <dbReference type="Proteomes" id="UP000593979"/>
    </source>
</evidence>
<dbReference type="GeneID" id="65129286"/>
<dbReference type="Proteomes" id="UP000593979">
    <property type="component" value="Segment"/>
</dbReference>
<reference evidence="1 2" key="1">
    <citation type="submission" date="2020-07" db="EMBL/GenBank/DDBJ databases">
        <title>Taxonomic proposal: Crassvirales, a new order of highly abundant and diverse bacterial viruses.</title>
        <authorList>
            <person name="Shkoporov A.N."/>
            <person name="Stockdale S.R."/>
            <person name="Guerin E."/>
            <person name="Ross R.P."/>
            <person name="Hill C."/>
        </authorList>
    </citation>
    <scope>NUCLEOTIDE SEQUENCE [LARGE SCALE GENOMIC DNA]</scope>
</reference>
<dbReference type="EMBL" id="MT774383">
    <property type="protein sequence ID" value="QOR58805.1"/>
    <property type="molecule type" value="Genomic_DNA"/>
</dbReference>
<organism evidence="1 2">
    <name type="scientific">uncultured phage cr11_1</name>
    <dbReference type="NCBI Taxonomy" id="2772067"/>
    <lineage>
        <taxon>Viruses</taxon>
        <taxon>Duplodnaviria</taxon>
        <taxon>Heunggongvirae</taxon>
        <taxon>Uroviricota</taxon>
        <taxon>Caudoviricetes</taxon>
        <taxon>Crassvirales</taxon>
        <taxon>Intestiviridae</taxon>
        <taxon>Crudevirinae</taxon>
        <taxon>Delmidovirus</taxon>
        <taxon>Delmidovirus splanchnicus</taxon>
    </lineage>
</organism>
<keyword evidence="2" id="KW-1185">Reference proteome</keyword>
<protein>
    <submittedName>
        <fullName evidence="1">Putative tail tubular protein</fullName>
    </submittedName>
</protein>
<proteinExistence type="predicted"/>
<dbReference type="KEGG" id="vg:65129286"/>
<sequence>MNITLEHIIAKIDNDFNPDNSDWIARVPAWCVDAMSQLKVLRTEYKTRKLNVENRIAHSPCPITNSKGFAVYDRNGCEIKSLAYNKKYAQCCSSSTGGRDDMDNEILSPSDTIYLTNTGADRTHYQAIAEHVNTDDFNKRHTVADQFISPVEDRRNYVIIDNNTIELNFDTDFITIRNLEIATEYSDYFNGEIPVVPNNGLLIEALAYYCMYKMLTRGMKHPVFNLAASQYGTNPYYMWMQLKDKAKASVIADNQGVNGYDGDAWRAYFYNYTFPK</sequence>